<dbReference type="Proteomes" id="UP001210609">
    <property type="component" value="Chromosome"/>
</dbReference>
<evidence type="ECO:0000313" key="1">
    <source>
        <dbReference type="EMBL" id="WAT95195.1"/>
    </source>
</evidence>
<organism evidence="1 2">
    <name type="scientific">Streptomyces nigrescens</name>
    <dbReference type="NCBI Taxonomy" id="1920"/>
    <lineage>
        <taxon>Bacteria</taxon>
        <taxon>Bacillati</taxon>
        <taxon>Actinomycetota</taxon>
        <taxon>Actinomycetes</taxon>
        <taxon>Kitasatosporales</taxon>
        <taxon>Streptomycetaceae</taxon>
        <taxon>Streptomyces</taxon>
    </lineage>
</organism>
<dbReference type="EMBL" id="CP114202">
    <property type="protein sequence ID" value="WAT95195.1"/>
    <property type="molecule type" value="Genomic_DNA"/>
</dbReference>
<reference evidence="1 2" key="1">
    <citation type="submission" date="2022-12" db="EMBL/GenBank/DDBJ databases">
        <authorList>
            <person name="Ruckert C."/>
            <person name="Busche T."/>
            <person name="Kalinowski J."/>
            <person name="Wittmann C."/>
        </authorList>
    </citation>
    <scope>NUCLEOTIDE SEQUENCE [LARGE SCALE GENOMIC DNA]</scope>
    <source>
        <strain evidence="1 2">DSM 40555</strain>
    </source>
</reference>
<dbReference type="RefSeq" id="WP_159484479.1">
    <property type="nucleotide sequence ID" value="NZ_BLIP01000001.1"/>
</dbReference>
<evidence type="ECO:0000313" key="2">
    <source>
        <dbReference type="Proteomes" id="UP001210609"/>
    </source>
</evidence>
<keyword evidence="2" id="KW-1185">Reference proteome</keyword>
<name>A0ABY7IBM2_STRNI</name>
<accession>A0ABY7IBM2</accession>
<proteinExistence type="predicted"/>
<sequence length="144" mass="16301">MTQVLTSLVAVIGTLLGATLGYVFQRRNTARSDRQTAALAFSNAITEVIRSQQDWFHRKCEEREGPEHRAARLEGHRLRGVARQTMNGLAFHLPDRELLREADELLRMVSDLHKATDREDLVRRTEAGRHALSAFIQAAATKVR</sequence>
<evidence type="ECO:0008006" key="3">
    <source>
        <dbReference type="Google" id="ProtNLM"/>
    </source>
</evidence>
<gene>
    <name evidence="1" type="ORF">STRLI_000884</name>
</gene>
<protein>
    <recommendedName>
        <fullName evidence="3">Protein kilB</fullName>
    </recommendedName>
</protein>